<reference evidence="1" key="1">
    <citation type="submission" date="2021-06" db="EMBL/GenBank/DDBJ databases">
        <authorList>
            <person name="Kallberg Y."/>
            <person name="Tangrot J."/>
            <person name="Rosling A."/>
        </authorList>
    </citation>
    <scope>NUCLEOTIDE SEQUENCE</scope>
    <source>
        <strain evidence="1">MA453B</strain>
    </source>
</reference>
<name>A0A9N9G6I8_9GLOM</name>
<evidence type="ECO:0000313" key="2">
    <source>
        <dbReference type="Proteomes" id="UP000789405"/>
    </source>
</evidence>
<dbReference type="InterPro" id="IPR036910">
    <property type="entry name" value="HMG_box_dom_sf"/>
</dbReference>
<organism evidence="1 2">
    <name type="scientific">Dentiscutata erythropus</name>
    <dbReference type="NCBI Taxonomy" id="1348616"/>
    <lineage>
        <taxon>Eukaryota</taxon>
        <taxon>Fungi</taxon>
        <taxon>Fungi incertae sedis</taxon>
        <taxon>Mucoromycota</taxon>
        <taxon>Glomeromycotina</taxon>
        <taxon>Glomeromycetes</taxon>
        <taxon>Diversisporales</taxon>
        <taxon>Gigasporaceae</taxon>
        <taxon>Dentiscutata</taxon>
    </lineage>
</organism>
<dbReference type="OrthoDB" id="6247875at2759"/>
<gene>
    <name evidence="1" type="ORF">DERYTH_LOCUS6681</name>
</gene>
<sequence>MTDAILNELGLDELALVYNPPYNLEQLVSTRTSGSARKNGGHPPRPPNCFFLLKNAIMLVASLVWEKAPEDVKSLYCELSKEALKLHAAKYPHYKFKPKKRQVFKAYNPHKREGSLDVPKMVPAPSPSSPTLLSPPLTPPLTFPVPEYFYFSAFPAAGPREYTADIGFHPGVNGVQELYLNLENPWVFKFDNIH</sequence>
<comment type="caution">
    <text evidence="1">The sequence shown here is derived from an EMBL/GenBank/DDBJ whole genome shotgun (WGS) entry which is preliminary data.</text>
</comment>
<protein>
    <submittedName>
        <fullName evidence="1">18996_t:CDS:1</fullName>
    </submittedName>
</protein>
<proteinExistence type="predicted"/>
<evidence type="ECO:0000313" key="1">
    <source>
        <dbReference type="EMBL" id="CAG8580869.1"/>
    </source>
</evidence>
<dbReference type="EMBL" id="CAJVPY010003078">
    <property type="protein sequence ID" value="CAG8580869.1"/>
    <property type="molecule type" value="Genomic_DNA"/>
</dbReference>
<dbReference type="AlphaFoldDB" id="A0A9N9G6I8"/>
<accession>A0A9N9G6I8</accession>
<dbReference type="Gene3D" id="1.10.30.10">
    <property type="entry name" value="High mobility group box domain"/>
    <property type="match status" value="1"/>
</dbReference>
<dbReference type="Proteomes" id="UP000789405">
    <property type="component" value="Unassembled WGS sequence"/>
</dbReference>
<keyword evidence="2" id="KW-1185">Reference proteome</keyword>
<dbReference type="SUPFAM" id="SSF47095">
    <property type="entry name" value="HMG-box"/>
    <property type="match status" value="1"/>
</dbReference>